<evidence type="ECO:0000256" key="2">
    <source>
        <dbReference type="ARBA" id="ARBA00016807"/>
    </source>
</evidence>
<comment type="subunit">
    <text evidence="1">Self-associates forming complexes of several hundred monomers.</text>
</comment>
<evidence type="ECO:0000259" key="4">
    <source>
        <dbReference type="Pfam" id="PF13873"/>
    </source>
</evidence>
<feature type="domain" description="Myb/SANT-like DNA-binding" evidence="4">
    <location>
        <begin position="16"/>
        <end position="81"/>
    </location>
</feature>
<evidence type="ECO:0000256" key="1">
    <source>
        <dbReference type="ARBA" id="ARBA00011764"/>
    </source>
</evidence>
<dbReference type="EMBL" id="VSRR010023833">
    <property type="protein sequence ID" value="MPC65782.1"/>
    <property type="molecule type" value="Genomic_DNA"/>
</dbReference>
<evidence type="ECO:0000313" key="6">
    <source>
        <dbReference type="Proteomes" id="UP000324222"/>
    </source>
</evidence>
<dbReference type="Proteomes" id="UP000324222">
    <property type="component" value="Unassembled WGS sequence"/>
</dbReference>
<protein>
    <recommendedName>
        <fullName evidence="2">Regulatory protein zeste</fullName>
    </recommendedName>
</protein>
<keyword evidence="6" id="KW-1185">Reference proteome</keyword>
<sequence>MAAAFSEKTCCSAPVSGLDKQQLIELVKEHIEVINDKSTKFYSANKKALAWQEIARKFSDVSGYKKTPQQVRKIWENIKNR</sequence>
<organism evidence="5 6">
    <name type="scientific">Portunus trituberculatus</name>
    <name type="common">Swimming crab</name>
    <name type="synonym">Neptunus trituberculatus</name>
    <dbReference type="NCBI Taxonomy" id="210409"/>
    <lineage>
        <taxon>Eukaryota</taxon>
        <taxon>Metazoa</taxon>
        <taxon>Ecdysozoa</taxon>
        <taxon>Arthropoda</taxon>
        <taxon>Crustacea</taxon>
        <taxon>Multicrustacea</taxon>
        <taxon>Malacostraca</taxon>
        <taxon>Eumalacostraca</taxon>
        <taxon>Eucarida</taxon>
        <taxon>Decapoda</taxon>
        <taxon>Pleocyemata</taxon>
        <taxon>Brachyura</taxon>
        <taxon>Eubrachyura</taxon>
        <taxon>Portunoidea</taxon>
        <taxon>Portunidae</taxon>
        <taxon>Portuninae</taxon>
        <taxon>Portunus</taxon>
    </lineage>
</organism>
<gene>
    <name evidence="5" type="ORF">E2C01_059919</name>
</gene>
<evidence type="ECO:0000256" key="3">
    <source>
        <dbReference type="ARBA" id="ARBA00025466"/>
    </source>
</evidence>
<proteinExistence type="predicted"/>
<dbReference type="Pfam" id="PF13873">
    <property type="entry name" value="Myb_DNA-bind_5"/>
    <property type="match status" value="1"/>
</dbReference>
<comment type="function">
    <text evidence="3">Involved in transvection phenomena (= synapsis-dependent gene expression), where the synaptic pairing of chromosomes carrying genes with which zeste interacts influences the expression of these genes. Zeste binds to DNA and stimulates transcription from a nearby promoter.</text>
</comment>
<dbReference type="InterPro" id="IPR028002">
    <property type="entry name" value="Myb_DNA-bind_5"/>
</dbReference>
<comment type="caution">
    <text evidence="5">The sequence shown here is derived from an EMBL/GenBank/DDBJ whole genome shotgun (WGS) entry which is preliminary data.</text>
</comment>
<reference evidence="5 6" key="1">
    <citation type="submission" date="2019-05" db="EMBL/GenBank/DDBJ databases">
        <title>Another draft genome of Portunus trituberculatus and its Hox gene families provides insights of decapod evolution.</title>
        <authorList>
            <person name="Jeong J.-H."/>
            <person name="Song I."/>
            <person name="Kim S."/>
            <person name="Choi T."/>
            <person name="Kim D."/>
            <person name="Ryu S."/>
            <person name="Kim W."/>
        </authorList>
    </citation>
    <scope>NUCLEOTIDE SEQUENCE [LARGE SCALE GENOMIC DNA]</scope>
    <source>
        <tissue evidence="5">Muscle</tissue>
    </source>
</reference>
<dbReference type="AlphaFoldDB" id="A0A5B7H3X6"/>
<evidence type="ECO:0000313" key="5">
    <source>
        <dbReference type="EMBL" id="MPC65782.1"/>
    </source>
</evidence>
<name>A0A5B7H3X6_PORTR</name>
<dbReference type="OrthoDB" id="6381554at2759"/>
<accession>A0A5B7H3X6</accession>
<dbReference type="Gene3D" id="1.10.10.60">
    <property type="entry name" value="Homeodomain-like"/>
    <property type="match status" value="1"/>
</dbReference>